<feature type="domain" description="N-acetyltransferase" evidence="2">
    <location>
        <begin position="170"/>
        <end position="310"/>
    </location>
</feature>
<dbReference type="Pfam" id="PF00583">
    <property type="entry name" value="Acetyltransf_1"/>
    <property type="match status" value="1"/>
</dbReference>
<dbReference type="Pfam" id="PF12802">
    <property type="entry name" value="MarR_2"/>
    <property type="match status" value="1"/>
</dbReference>
<dbReference type="PANTHER" id="PTHR13947:SF37">
    <property type="entry name" value="LD18367P"/>
    <property type="match status" value="1"/>
</dbReference>
<name>A0A560LRN0_9BRAD</name>
<dbReference type="InterPro" id="IPR036390">
    <property type="entry name" value="WH_DNA-bd_sf"/>
</dbReference>
<reference evidence="3 4" key="1">
    <citation type="submission" date="2019-06" db="EMBL/GenBank/DDBJ databases">
        <title>Genomic Encyclopedia of Type Strains, Phase IV (KMG-V): Genome sequencing to study the core and pangenomes of soil and plant-associated prokaryotes.</title>
        <authorList>
            <person name="Whitman W."/>
        </authorList>
    </citation>
    <scope>NUCLEOTIDE SEQUENCE [LARGE SCALE GENOMIC DNA]</scope>
    <source>
        <strain evidence="3 4">BR 10355</strain>
    </source>
</reference>
<dbReference type="STRING" id="1755647.AS156_04550"/>
<dbReference type="Gene3D" id="1.10.10.10">
    <property type="entry name" value="Winged helix-like DNA-binding domain superfamily/Winged helix DNA-binding domain"/>
    <property type="match status" value="1"/>
</dbReference>
<dbReference type="InterPro" id="IPR050769">
    <property type="entry name" value="NAT_camello-type"/>
</dbReference>
<dbReference type="SUPFAM" id="SSF46785">
    <property type="entry name" value="Winged helix' DNA-binding domain"/>
    <property type="match status" value="1"/>
</dbReference>
<protein>
    <submittedName>
        <fullName evidence="3">MarR family transcriptional regulator with acetyltransferase activity</fullName>
    </submittedName>
</protein>
<evidence type="ECO:0000313" key="3">
    <source>
        <dbReference type="EMBL" id="TWB98171.1"/>
    </source>
</evidence>
<dbReference type="InterPro" id="IPR000182">
    <property type="entry name" value="GNAT_dom"/>
</dbReference>
<dbReference type="InterPro" id="IPR000835">
    <property type="entry name" value="HTH_MarR-typ"/>
</dbReference>
<comment type="caution">
    <text evidence="3">The sequence shown here is derived from an EMBL/GenBank/DDBJ whole genome shotgun (WGS) entry which is preliminary data.</text>
</comment>
<dbReference type="EMBL" id="VITY01000006">
    <property type="protein sequence ID" value="TWB98171.1"/>
    <property type="molecule type" value="Genomic_DNA"/>
</dbReference>
<dbReference type="Gene3D" id="3.40.630.30">
    <property type="match status" value="1"/>
</dbReference>
<evidence type="ECO:0000313" key="4">
    <source>
        <dbReference type="Proteomes" id="UP000321304"/>
    </source>
</evidence>
<accession>A0A560LRN0</accession>
<dbReference type="OrthoDB" id="273614at2"/>
<dbReference type="GO" id="GO:0008080">
    <property type="term" value="F:N-acetyltransferase activity"/>
    <property type="evidence" value="ECO:0007669"/>
    <property type="project" value="InterPro"/>
</dbReference>
<dbReference type="GO" id="GO:0003700">
    <property type="term" value="F:DNA-binding transcription factor activity"/>
    <property type="evidence" value="ECO:0007669"/>
    <property type="project" value="InterPro"/>
</dbReference>
<dbReference type="PROSITE" id="PS51186">
    <property type="entry name" value="GNAT"/>
    <property type="match status" value="1"/>
</dbReference>
<dbReference type="AlphaFoldDB" id="A0A560LRN0"/>
<gene>
    <name evidence="3" type="ORF">FBZ93_106130</name>
</gene>
<keyword evidence="1 3" id="KW-0808">Transferase</keyword>
<proteinExistence type="predicted"/>
<dbReference type="SMART" id="SM00347">
    <property type="entry name" value="HTH_MARR"/>
    <property type="match status" value="1"/>
</dbReference>
<dbReference type="Proteomes" id="UP000321304">
    <property type="component" value="Unassembled WGS sequence"/>
</dbReference>
<sequence length="313" mass="34920">MKSNSYDAALESQVAAVRGFSRFYTRKLGIIEPKLLHSPFTLQEARIIYELAHREHCIATDLVRDLDLDAGFVSRTLAALQRRQIVTRKPSKADKRVNEVALTAKGRATAADLDSRSRDEVAALLMQIDSSHRAAVVHAMSTIEQALEPTMQKPTGFLLRSHRVGDMGWVVSRQGQAYAAEYGWDISYEALVAEICAQFLRSFDPVREHCWIAEVDGEPVGSIFLVNGGDGIAKLRLLLVEEKARGLGVGRALVEQCIRTAREKGYKKMTLWTQSILVAARGIYARAGFQRVKEEKHHSFGADLVGETWELKL</sequence>
<evidence type="ECO:0000256" key="1">
    <source>
        <dbReference type="ARBA" id="ARBA00022679"/>
    </source>
</evidence>
<dbReference type="InterPro" id="IPR036388">
    <property type="entry name" value="WH-like_DNA-bd_sf"/>
</dbReference>
<dbReference type="CDD" id="cd04301">
    <property type="entry name" value="NAT_SF"/>
    <property type="match status" value="1"/>
</dbReference>
<organism evidence="3 4">
    <name type="scientific">Bradyrhizobium macuxiense</name>
    <dbReference type="NCBI Taxonomy" id="1755647"/>
    <lineage>
        <taxon>Bacteria</taxon>
        <taxon>Pseudomonadati</taxon>
        <taxon>Pseudomonadota</taxon>
        <taxon>Alphaproteobacteria</taxon>
        <taxon>Hyphomicrobiales</taxon>
        <taxon>Nitrobacteraceae</taxon>
        <taxon>Bradyrhizobium</taxon>
    </lineage>
</organism>
<evidence type="ECO:0000259" key="2">
    <source>
        <dbReference type="PROSITE" id="PS51186"/>
    </source>
</evidence>
<dbReference type="PANTHER" id="PTHR13947">
    <property type="entry name" value="GNAT FAMILY N-ACETYLTRANSFERASE"/>
    <property type="match status" value="1"/>
</dbReference>
<keyword evidence="4" id="KW-1185">Reference proteome</keyword>
<dbReference type="SUPFAM" id="SSF55729">
    <property type="entry name" value="Acyl-CoA N-acyltransferases (Nat)"/>
    <property type="match status" value="1"/>
</dbReference>
<dbReference type="RefSeq" id="WP_146987165.1">
    <property type="nucleotide sequence ID" value="NZ_VITY01000006.1"/>
</dbReference>
<dbReference type="InterPro" id="IPR016181">
    <property type="entry name" value="Acyl_CoA_acyltransferase"/>
</dbReference>